<keyword evidence="1" id="KW-0812">Transmembrane</keyword>
<feature type="transmembrane region" description="Helical" evidence="1">
    <location>
        <begin position="255"/>
        <end position="276"/>
    </location>
</feature>
<dbReference type="RefSeq" id="WP_073111590.1">
    <property type="nucleotide sequence ID" value="NZ_FQZY01000046.1"/>
</dbReference>
<evidence type="ECO:0000313" key="4">
    <source>
        <dbReference type="Proteomes" id="UP000184301"/>
    </source>
</evidence>
<evidence type="ECO:0000313" key="3">
    <source>
        <dbReference type="EMBL" id="SHK38883.1"/>
    </source>
</evidence>
<accession>A0A1M6S2C6</accession>
<gene>
    <name evidence="3" type="ORF">SAMN02745243_02828</name>
</gene>
<reference evidence="3 4" key="1">
    <citation type="submission" date="2016-11" db="EMBL/GenBank/DDBJ databases">
        <authorList>
            <person name="Jaros S."/>
            <person name="Januszkiewicz K."/>
            <person name="Wedrychowicz H."/>
        </authorList>
    </citation>
    <scope>NUCLEOTIDE SEQUENCE [LARGE SCALE GENOMIC DNA]</scope>
    <source>
        <strain evidence="3 4">DSM 15480</strain>
    </source>
</reference>
<feature type="domain" description="Nucleoside transporter/FeoB GTPase Gate" evidence="2">
    <location>
        <begin position="37"/>
        <end position="125"/>
    </location>
</feature>
<feature type="transmembrane region" description="Helical" evidence="1">
    <location>
        <begin position="230"/>
        <end position="249"/>
    </location>
</feature>
<feature type="transmembrane region" description="Helical" evidence="1">
    <location>
        <begin position="115"/>
        <end position="137"/>
    </location>
</feature>
<keyword evidence="1" id="KW-0472">Membrane</keyword>
<feature type="transmembrane region" description="Helical" evidence="1">
    <location>
        <begin position="75"/>
        <end position="95"/>
    </location>
</feature>
<organism evidence="3 4">
    <name type="scientific">Hespellia stercorisuis DSM 15480</name>
    <dbReference type="NCBI Taxonomy" id="1121950"/>
    <lineage>
        <taxon>Bacteria</taxon>
        <taxon>Bacillati</taxon>
        <taxon>Bacillota</taxon>
        <taxon>Clostridia</taxon>
        <taxon>Lachnospirales</taxon>
        <taxon>Lachnospiraceae</taxon>
        <taxon>Hespellia</taxon>
    </lineage>
</organism>
<evidence type="ECO:0000256" key="1">
    <source>
        <dbReference type="SAM" id="Phobius"/>
    </source>
</evidence>
<protein>
    <submittedName>
        <fullName evidence="3">Sporulation integral membrane protein YlbJ</fullName>
    </submittedName>
</protein>
<keyword evidence="4" id="KW-1185">Reference proteome</keyword>
<keyword evidence="1" id="KW-1133">Transmembrane helix</keyword>
<dbReference type="AlphaFoldDB" id="A0A1M6S2C6"/>
<name>A0A1M6S2C6_9FIRM</name>
<dbReference type="Proteomes" id="UP000184301">
    <property type="component" value="Unassembled WGS sequence"/>
</dbReference>
<dbReference type="Pfam" id="PF07670">
    <property type="entry name" value="Gate"/>
    <property type="match status" value="1"/>
</dbReference>
<evidence type="ECO:0000259" key="2">
    <source>
        <dbReference type="Pfam" id="PF07670"/>
    </source>
</evidence>
<dbReference type="InterPro" id="IPR011642">
    <property type="entry name" value="Gate_dom"/>
</dbReference>
<dbReference type="STRING" id="1121950.SAMN02745243_02828"/>
<feature type="transmembrane region" description="Helical" evidence="1">
    <location>
        <begin position="36"/>
        <end position="54"/>
    </location>
</feature>
<feature type="transmembrane region" description="Helical" evidence="1">
    <location>
        <begin position="146"/>
        <end position="164"/>
    </location>
</feature>
<feature type="transmembrane region" description="Helical" evidence="1">
    <location>
        <begin position="202"/>
        <end position="223"/>
    </location>
</feature>
<dbReference type="OrthoDB" id="1645614at2"/>
<dbReference type="EMBL" id="FQZY01000046">
    <property type="protein sequence ID" value="SHK38883.1"/>
    <property type="molecule type" value="Genomic_DNA"/>
</dbReference>
<sequence length="307" mass="34019">MRHRLTSFCILLLFFLFLCFPHEVFQGASRGLDLWFRTVLPTLFPFVILSSLLLETNSIHYMTDLVYPILRPLLGVSKAGSFAVIVGFLCGYPMGAKITAQLFSAKKITEQEAGYLLSFCNNASPVFIIDYIAAVILKNVWPVSRILLILIAAPLIVSIPYRFFYLTGSRLCAGTLPAPSGSARSRDTFILLNNAILNGFETLIYVAGYIMLFTIILTIGAHLCSMPRLLCLLANLEITSGLLFLRQLPLTETQLLLLVLPMASFGGVCSIFQTRCMLRGTSISIRPYITEKLVTALVTSLLTIVFL</sequence>
<proteinExistence type="predicted"/>